<dbReference type="NCBIfam" id="TIGR01460">
    <property type="entry name" value="HAD-SF-IIA"/>
    <property type="match status" value="1"/>
</dbReference>
<feature type="binding site" evidence="4">
    <location>
        <position position="13"/>
    </location>
    <ligand>
        <name>Mg(2+)</name>
        <dbReference type="ChEBI" id="CHEBI:18420"/>
    </ligand>
</feature>
<dbReference type="GO" id="GO:0005737">
    <property type="term" value="C:cytoplasm"/>
    <property type="evidence" value="ECO:0007669"/>
    <property type="project" value="TreeGrafter"/>
</dbReference>
<name>A0A926DBX2_9FIRM</name>
<feature type="binding site" evidence="3">
    <location>
        <position position="187"/>
    </location>
    <ligand>
        <name>substrate</name>
    </ligand>
</feature>
<evidence type="ECO:0000313" key="6">
    <source>
        <dbReference type="Proteomes" id="UP000651482"/>
    </source>
</evidence>
<dbReference type="InterPro" id="IPR023214">
    <property type="entry name" value="HAD_sf"/>
</dbReference>
<protein>
    <recommendedName>
        <fullName evidence="1">Acid sugar phosphatase</fullName>
        <ecNumber evidence="1">3.1.3.-</ecNumber>
    </recommendedName>
</protein>
<dbReference type="SUPFAM" id="SSF56784">
    <property type="entry name" value="HAD-like"/>
    <property type="match status" value="1"/>
</dbReference>
<keyword evidence="5" id="KW-0378">Hydrolase</keyword>
<keyword evidence="1 4" id="KW-0479">Metal-binding</keyword>
<dbReference type="PIRSF" id="PIRSF000915">
    <property type="entry name" value="PGP-type_phosphatase"/>
    <property type="match status" value="1"/>
</dbReference>
<feature type="binding site" evidence="4">
    <location>
        <position position="11"/>
    </location>
    <ligand>
        <name>Mg(2+)</name>
        <dbReference type="ChEBI" id="CHEBI:18420"/>
    </ligand>
</feature>
<dbReference type="Pfam" id="PF13242">
    <property type="entry name" value="Hydrolase_like"/>
    <property type="match status" value="1"/>
</dbReference>
<dbReference type="EMBL" id="JACRSN010000018">
    <property type="protein sequence ID" value="MBC8534509.1"/>
    <property type="molecule type" value="Genomic_DNA"/>
</dbReference>
<dbReference type="InterPro" id="IPR006357">
    <property type="entry name" value="HAD-SF_hydro_IIA"/>
</dbReference>
<dbReference type="Gene3D" id="3.40.50.1000">
    <property type="entry name" value="HAD superfamily/HAD-like"/>
    <property type="match status" value="2"/>
</dbReference>
<dbReference type="EC" id="3.1.3.-" evidence="1"/>
<feature type="active site" description="Proton donor" evidence="2">
    <location>
        <position position="13"/>
    </location>
</feature>
<proteinExistence type="inferred from homology"/>
<sequence>MLKQKKLFLFDIDGTLSLGDTLFDGSRALLEYIDAIGGASYFITNNSTKSGADYVAKFARWGLSVRESQFITAGFLTIRFLKAHFPAQKIFVVGTRSFVSELRAQGLWITEQPDSDTACVLVAFDNELTYQKSADACQLLQLHPALPYFATSPDLRCPVPFGFVPDCGAICEMIACATDRRPQYLGKPSPEVVALCLAASGFRPEETLVVGDRLYTDIACGIAGGVDTCVLFTGEAQPEDLPSTEFPPTYAFATVRDLLLNCQSPTA</sequence>
<evidence type="ECO:0000313" key="5">
    <source>
        <dbReference type="EMBL" id="MBC8534509.1"/>
    </source>
</evidence>
<keyword evidence="1 4" id="KW-0460">Magnesium</keyword>
<reference evidence="5" key="1">
    <citation type="submission" date="2020-08" db="EMBL/GenBank/DDBJ databases">
        <title>Genome public.</title>
        <authorList>
            <person name="Liu C."/>
            <person name="Sun Q."/>
        </authorList>
    </citation>
    <scope>NUCLEOTIDE SEQUENCE</scope>
    <source>
        <strain evidence="5">NSJ-40</strain>
    </source>
</reference>
<dbReference type="Proteomes" id="UP000651482">
    <property type="component" value="Unassembled WGS sequence"/>
</dbReference>
<dbReference type="AlphaFoldDB" id="A0A926DBX2"/>
<dbReference type="GO" id="GO:0046872">
    <property type="term" value="F:metal ion binding"/>
    <property type="evidence" value="ECO:0007669"/>
    <property type="project" value="UniProtKB-KW"/>
</dbReference>
<keyword evidence="6" id="KW-1185">Reference proteome</keyword>
<comment type="cofactor">
    <cofactor evidence="4">
        <name>Mg(2+)</name>
        <dbReference type="ChEBI" id="CHEBI:18420"/>
    </cofactor>
    <text evidence="4">Divalent metal ions. Mg(2+) is the most effective.</text>
</comment>
<dbReference type="GO" id="GO:0016791">
    <property type="term" value="F:phosphatase activity"/>
    <property type="evidence" value="ECO:0007669"/>
    <property type="project" value="TreeGrafter"/>
</dbReference>
<accession>A0A926DBX2</accession>
<comment type="caution">
    <text evidence="5">The sequence shown here is derived from an EMBL/GenBank/DDBJ whole genome shotgun (WGS) entry which is preliminary data.</text>
</comment>
<dbReference type="PANTHER" id="PTHR19288:SF46">
    <property type="entry name" value="HALOACID DEHALOGENASE-LIKE HYDROLASE DOMAIN-CONTAINING PROTEIN 2"/>
    <property type="match status" value="1"/>
</dbReference>
<gene>
    <name evidence="5" type="ORF">IAG03_11030</name>
</gene>
<evidence type="ECO:0000256" key="4">
    <source>
        <dbReference type="PIRSR" id="PIRSR000915-3"/>
    </source>
</evidence>
<evidence type="ECO:0000256" key="3">
    <source>
        <dbReference type="PIRSR" id="PIRSR000915-2"/>
    </source>
</evidence>
<dbReference type="RefSeq" id="WP_249320090.1">
    <property type="nucleotide sequence ID" value="NZ_JACRSN010000018.1"/>
</dbReference>
<dbReference type="PANTHER" id="PTHR19288">
    <property type="entry name" value="4-NITROPHENYLPHOSPHATASE-RELATED"/>
    <property type="match status" value="1"/>
</dbReference>
<feature type="binding site" evidence="4">
    <location>
        <position position="212"/>
    </location>
    <ligand>
        <name>Mg(2+)</name>
        <dbReference type="ChEBI" id="CHEBI:18420"/>
    </ligand>
</feature>
<dbReference type="Pfam" id="PF13344">
    <property type="entry name" value="Hydrolase_6"/>
    <property type="match status" value="1"/>
</dbReference>
<evidence type="ECO:0000256" key="2">
    <source>
        <dbReference type="PIRSR" id="PIRSR000915-1"/>
    </source>
</evidence>
<organism evidence="5 6">
    <name type="scientific">Yeguia hominis</name>
    <dbReference type="NCBI Taxonomy" id="2763662"/>
    <lineage>
        <taxon>Bacteria</taxon>
        <taxon>Bacillati</taxon>
        <taxon>Bacillota</taxon>
        <taxon>Clostridia</taxon>
        <taxon>Eubacteriales</taxon>
        <taxon>Yeguiaceae</taxon>
        <taxon>Yeguia</taxon>
    </lineage>
</organism>
<feature type="active site" description="Nucleophile" evidence="2">
    <location>
        <position position="11"/>
    </location>
</feature>
<comment type="function">
    <text evidence="1">Catalyzes the dephosphorylation of 2-6 carbon acid sugars in vitro.</text>
</comment>
<evidence type="ECO:0000256" key="1">
    <source>
        <dbReference type="PIRNR" id="PIRNR000915"/>
    </source>
</evidence>
<comment type="similarity">
    <text evidence="1">Belongs to the HAD-like hydrolase superfamily. NagD family.</text>
</comment>
<dbReference type="InterPro" id="IPR036412">
    <property type="entry name" value="HAD-like_sf"/>
</dbReference>